<evidence type="ECO:0000313" key="1">
    <source>
        <dbReference type="EMBL" id="CAJ1500246.1"/>
    </source>
</evidence>
<dbReference type="RefSeq" id="WP_308486022.1">
    <property type="nucleotide sequence ID" value="NZ_OY726398.1"/>
</dbReference>
<accession>A0ABM9LJV9</accession>
<reference evidence="1 2" key="1">
    <citation type="submission" date="2023-08" db="EMBL/GenBank/DDBJ databases">
        <authorList>
            <person name="Folkvardsen B D."/>
            <person name="Norman A."/>
        </authorList>
    </citation>
    <scope>NUCLEOTIDE SEQUENCE [LARGE SCALE GENOMIC DNA]</scope>
    <source>
        <strain evidence="1 2">Mu0102</strain>
    </source>
</reference>
<organism evidence="1 2">
    <name type="scientific">[Mycobacterium] holstebronense</name>
    <dbReference type="NCBI Taxonomy" id="3064288"/>
    <lineage>
        <taxon>Bacteria</taxon>
        <taxon>Bacillati</taxon>
        <taxon>Actinomycetota</taxon>
        <taxon>Actinomycetes</taxon>
        <taxon>Mycobacteriales</taxon>
        <taxon>Mycobacteriaceae</taxon>
        <taxon>Mycolicibacterium</taxon>
    </lineage>
</organism>
<keyword evidence="2" id="KW-1185">Reference proteome</keyword>
<sequence>MLTSMTPALPDVQIRDIDLAAANVDVSPGLDVIENHVRPDFVGGGAGDQEINLGSLLFDSGDGAYGVGSTFDGGELDGSALNELSGGSFDPQNLPLGLPSFLPDLGGLEIPGTGAFSGGTGQAANIAAADVATGLGLIMQAIPDAQQAMNSAIIAMEAEFNSALVAAQQAAAERLFGDNPEFNDAVNWIFSINNTVLAQNEAAFNELFGISFDTHDSLLGHFDPAILDTDWTTLLGFSPDEFNEVVNAIQGDNLALLLGSIDWDALFGGLF</sequence>
<evidence type="ECO:0008006" key="3">
    <source>
        <dbReference type="Google" id="ProtNLM"/>
    </source>
</evidence>
<dbReference type="Proteomes" id="UP001190464">
    <property type="component" value="Chromosome"/>
</dbReference>
<dbReference type="EMBL" id="OY726398">
    <property type="protein sequence ID" value="CAJ1500246.1"/>
    <property type="molecule type" value="Genomic_DNA"/>
</dbReference>
<gene>
    <name evidence="1" type="ORF">MU0102_001180</name>
</gene>
<evidence type="ECO:0000313" key="2">
    <source>
        <dbReference type="Proteomes" id="UP001190464"/>
    </source>
</evidence>
<name>A0ABM9LJV9_9MYCO</name>
<proteinExistence type="predicted"/>
<protein>
    <recommendedName>
        <fullName evidence="3">PE domain-containing protein</fullName>
    </recommendedName>
</protein>